<keyword evidence="2" id="KW-1185">Reference proteome</keyword>
<protein>
    <submittedName>
        <fullName evidence="1">Uncharacterized protein</fullName>
    </submittedName>
</protein>
<accession>A0A5B7IU95</accession>
<dbReference type="EMBL" id="VSRR010063465">
    <property type="protein sequence ID" value="MPC83774.1"/>
    <property type="molecule type" value="Genomic_DNA"/>
</dbReference>
<dbReference type="Proteomes" id="UP000324222">
    <property type="component" value="Unassembled WGS sequence"/>
</dbReference>
<name>A0A5B7IU95_PORTR</name>
<evidence type="ECO:0000313" key="2">
    <source>
        <dbReference type="Proteomes" id="UP000324222"/>
    </source>
</evidence>
<organism evidence="1 2">
    <name type="scientific">Portunus trituberculatus</name>
    <name type="common">Swimming crab</name>
    <name type="synonym">Neptunus trituberculatus</name>
    <dbReference type="NCBI Taxonomy" id="210409"/>
    <lineage>
        <taxon>Eukaryota</taxon>
        <taxon>Metazoa</taxon>
        <taxon>Ecdysozoa</taxon>
        <taxon>Arthropoda</taxon>
        <taxon>Crustacea</taxon>
        <taxon>Multicrustacea</taxon>
        <taxon>Malacostraca</taxon>
        <taxon>Eumalacostraca</taxon>
        <taxon>Eucarida</taxon>
        <taxon>Decapoda</taxon>
        <taxon>Pleocyemata</taxon>
        <taxon>Brachyura</taxon>
        <taxon>Eubrachyura</taxon>
        <taxon>Portunoidea</taxon>
        <taxon>Portunidae</taxon>
        <taxon>Portuninae</taxon>
        <taxon>Portunus</taxon>
    </lineage>
</organism>
<sequence length="29" mass="3078">MSLVFSANHSLLACSLSTLPLLLPVLCHP</sequence>
<reference evidence="1 2" key="1">
    <citation type="submission" date="2019-05" db="EMBL/GenBank/DDBJ databases">
        <title>Another draft genome of Portunus trituberculatus and its Hox gene families provides insights of decapod evolution.</title>
        <authorList>
            <person name="Jeong J.-H."/>
            <person name="Song I."/>
            <person name="Kim S."/>
            <person name="Choi T."/>
            <person name="Kim D."/>
            <person name="Ryu S."/>
            <person name="Kim W."/>
        </authorList>
    </citation>
    <scope>NUCLEOTIDE SEQUENCE [LARGE SCALE GENOMIC DNA]</scope>
    <source>
        <tissue evidence="1">Muscle</tissue>
    </source>
</reference>
<dbReference type="AlphaFoldDB" id="A0A5B7IU95"/>
<proteinExistence type="predicted"/>
<evidence type="ECO:0000313" key="1">
    <source>
        <dbReference type="EMBL" id="MPC83774.1"/>
    </source>
</evidence>
<gene>
    <name evidence="1" type="ORF">E2C01_078490</name>
</gene>
<comment type="caution">
    <text evidence="1">The sequence shown here is derived from an EMBL/GenBank/DDBJ whole genome shotgun (WGS) entry which is preliminary data.</text>
</comment>